<dbReference type="SUPFAM" id="SSF55666">
    <property type="entry name" value="Ribonuclease PH domain 2-like"/>
    <property type="match status" value="1"/>
</dbReference>
<evidence type="ECO:0000256" key="5">
    <source>
        <dbReference type="ARBA" id="ARBA00023242"/>
    </source>
</evidence>
<feature type="domain" description="Exoribonuclease phosphorolytic" evidence="6">
    <location>
        <begin position="14"/>
        <end position="136"/>
    </location>
</feature>
<keyword evidence="5" id="KW-0539">Nucleus</keyword>
<reference evidence="8" key="1">
    <citation type="submission" date="2020-05" db="EMBL/GenBank/DDBJ databases">
        <title>Mycena genomes resolve the evolution of fungal bioluminescence.</title>
        <authorList>
            <person name="Tsai I.J."/>
        </authorList>
    </citation>
    <scope>NUCLEOTIDE SEQUENCE</scope>
    <source>
        <strain evidence="8">160909Yilan</strain>
    </source>
</reference>
<proteinExistence type="inferred from homology"/>
<dbReference type="Pfam" id="PF01138">
    <property type="entry name" value="RNase_PH"/>
    <property type="match status" value="1"/>
</dbReference>
<evidence type="ECO:0000259" key="6">
    <source>
        <dbReference type="Pfam" id="PF01138"/>
    </source>
</evidence>
<sequence length="239" mass="25473">MDFARRGGRGIDEPRALKVNLDGLARVDGSARFGFGDTVAGASVSGPIEVRLAAENPSLSTFEVLHRPLSNVPATRSKSLAASIRSALIPSLILSQNPRTLIQLVIQALSPTRSKYSDALVAAMINASTIALLNAGSIPMKGVVCAVAIGRIKSTLVVDPNEEEEIALDASGCFAFAFGNGVDDARCVWTNWKSLQSFDQAELTQCKLLASAAAKSVWLQIHRGFKDDESGEEDDEMEI</sequence>
<dbReference type="GO" id="GO:0005730">
    <property type="term" value="C:nucleolus"/>
    <property type="evidence" value="ECO:0007669"/>
    <property type="project" value="TreeGrafter"/>
</dbReference>
<dbReference type="GO" id="GO:0000177">
    <property type="term" value="C:cytoplasmic exosome (RNase complex)"/>
    <property type="evidence" value="ECO:0007669"/>
    <property type="project" value="TreeGrafter"/>
</dbReference>
<evidence type="ECO:0000313" key="9">
    <source>
        <dbReference type="Proteomes" id="UP000623467"/>
    </source>
</evidence>
<evidence type="ECO:0000256" key="2">
    <source>
        <dbReference type="ARBA" id="ARBA00006678"/>
    </source>
</evidence>
<dbReference type="InterPro" id="IPR015847">
    <property type="entry name" value="ExoRNase_PH_dom2"/>
</dbReference>
<name>A0A8H6YDY4_9AGAR</name>
<dbReference type="GO" id="GO:0071051">
    <property type="term" value="P:poly(A)-dependent snoRNA 3'-end processing"/>
    <property type="evidence" value="ECO:0007669"/>
    <property type="project" value="TreeGrafter"/>
</dbReference>
<dbReference type="GO" id="GO:0016075">
    <property type="term" value="P:rRNA catabolic process"/>
    <property type="evidence" value="ECO:0007669"/>
    <property type="project" value="TreeGrafter"/>
</dbReference>
<evidence type="ECO:0000256" key="3">
    <source>
        <dbReference type="ARBA" id="ARBA00022552"/>
    </source>
</evidence>
<dbReference type="OrthoDB" id="27298at2759"/>
<dbReference type="InterPro" id="IPR001247">
    <property type="entry name" value="ExoRNase_PH_dom1"/>
</dbReference>
<dbReference type="Proteomes" id="UP000623467">
    <property type="component" value="Unassembled WGS sequence"/>
</dbReference>
<evidence type="ECO:0000256" key="1">
    <source>
        <dbReference type="ARBA" id="ARBA00004123"/>
    </source>
</evidence>
<dbReference type="GO" id="GO:0006364">
    <property type="term" value="P:rRNA processing"/>
    <property type="evidence" value="ECO:0007669"/>
    <property type="project" value="UniProtKB-KW"/>
</dbReference>
<dbReference type="GO" id="GO:0003723">
    <property type="term" value="F:RNA binding"/>
    <property type="evidence" value="ECO:0007669"/>
    <property type="project" value="TreeGrafter"/>
</dbReference>
<evidence type="ECO:0000313" key="8">
    <source>
        <dbReference type="EMBL" id="KAF7357377.1"/>
    </source>
</evidence>
<feature type="domain" description="Exoribonuclease phosphorolytic" evidence="7">
    <location>
        <begin position="142"/>
        <end position="171"/>
    </location>
</feature>
<dbReference type="GO" id="GO:0071028">
    <property type="term" value="P:nuclear mRNA surveillance"/>
    <property type="evidence" value="ECO:0007669"/>
    <property type="project" value="TreeGrafter"/>
</dbReference>
<dbReference type="GO" id="GO:0000176">
    <property type="term" value="C:nuclear exosome (RNase complex)"/>
    <property type="evidence" value="ECO:0007669"/>
    <property type="project" value="TreeGrafter"/>
</dbReference>
<dbReference type="Gene3D" id="3.30.230.70">
    <property type="entry name" value="GHMP Kinase, N-terminal domain"/>
    <property type="match status" value="1"/>
</dbReference>
<dbReference type="SUPFAM" id="SSF54211">
    <property type="entry name" value="Ribosomal protein S5 domain 2-like"/>
    <property type="match status" value="1"/>
</dbReference>
<keyword evidence="4" id="KW-0271">Exosome</keyword>
<comment type="subcellular location">
    <subcellularLocation>
        <location evidence="1">Nucleus</location>
    </subcellularLocation>
</comment>
<evidence type="ECO:0000259" key="7">
    <source>
        <dbReference type="Pfam" id="PF03725"/>
    </source>
</evidence>
<gene>
    <name evidence="8" type="ORF">MSAN_01333700</name>
</gene>
<evidence type="ECO:0000256" key="4">
    <source>
        <dbReference type="ARBA" id="ARBA00022835"/>
    </source>
</evidence>
<dbReference type="InterPro" id="IPR036345">
    <property type="entry name" value="ExoRNase_PH_dom2_sf"/>
</dbReference>
<dbReference type="PANTHER" id="PTHR11953">
    <property type="entry name" value="EXOSOME COMPLEX COMPONENT"/>
    <property type="match status" value="1"/>
</dbReference>
<comment type="similarity">
    <text evidence="2">Belongs to the RNase PH family.</text>
</comment>
<dbReference type="AlphaFoldDB" id="A0A8H6YDY4"/>
<dbReference type="PANTHER" id="PTHR11953:SF1">
    <property type="entry name" value="EXOSOME COMPLEX COMPONENT RRP46"/>
    <property type="match status" value="1"/>
</dbReference>
<dbReference type="CDD" id="cd11372">
    <property type="entry name" value="RNase_PH_RRP46"/>
    <property type="match status" value="1"/>
</dbReference>
<keyword evidence="9" id="KW-1185">Reference proteome</keyword>
<dbReference type="InterPro" id="IPR020568">
    <property type="entry name" value="Ribosomal_Su5_D2-typ_SF"/>
</dbReference>
<protein>
    <submittedName>
        <fullName evidence="8">Exosome component Rrp46</fullName>
    </submittedName>
</protein>
<comment type="caution">
    <text evidence="8">The sequence shown here is derived from an EMBL/GenBank/DDBJ whole genome shotgun (WGS) entry which is preliminary data.</text>
</comment>
<dbReference type="EMBL" id="JACAZH010000010">
    <property type="protein sequence ID" value="KAF7357377.1"/>
    <property type="molecule type" value="Genomic_DNA"/>
</dbReference>
<dbReference type="InterPro" id="IPR050080">
    <property type="entry name" value="RNase_PH"/>
</dbReference>
<dbReference type="InterPro" id="IPR027408">
    <property type="entry name" value="PNPase/RNase_PH_dom_sf"/>
</dbReference>
<keyword evidence="3" id="KW-0698">rRNA processing</keyword>
<accession>A0A8H6YDY4</accession>
<dbReference type="GO" id="GO:0034475">
    <property type="term" value="P:U4 snRNA 3'-end processing"/>
    <property type="evidence" value="ECO:0007669"/>
    <property type="project" value="TreeGrafter"/>
</dbReference>
<dbReference type="Pfam" id="PF03725">
    <property type="entry name" value="RNase_PH_C"/>
    <property type="match status" value="1"/>
</dbReference>
<organism evidence="8 9">
    <name type="scientific">Mycena sanguinolenta</name>
    <dbReference type="NCBI Taxonomy" id="230812"/>
    <lineage>
        <taxon>Eukaryota</taxon>
        <taxon>Fungi</taxon>
        <taxon>Dikarya</taxon>
        <taxon>Basidiomycota</taxon>
        <taxon>Agaricomycotina</taxon>
        <taxon>Agaricomycetes</taxon>
        <taxon>Agaricomycetidae</taxon>
        <taxon>Agaricales</taxon>
        <taxon>Marasmiineae</taxon>
        <taxon>Mycenaceae</taxon>
        <taxon>Mycena</taxon>
    </lineage>
</organism>